<sequence>MESLLDHTWRYRQKERHGPIAGRTMGRHMVVPIVTLPCPQGQSPG</sequence>
<dbReference type="EMBL" id="ADTV01000004">
    <property type="protein sequence ID" value="EFG85678.1"/>
    <property type="molecule type" value="Genomic_DNA"/>
</dbReference>
<comment type="caution">
    <text evidence="1">The sequence shown here is derived from an EMBL/GenBank/DDBJ whole genome shotgun (WGS) entry which is preliminary data.</text>
</comment>
<evidence type="ECO:0000313" key="2">
    <source>
        <dbReference type="Proteomes" id="UP000006468"/>
    </source>
</evidence>
<organism evidence="1 2">
    <name type="scientific">Novacetimonas hansenii ATCC 23769</name>
    <dbReference type="NCBI Taxonomy" id="714995"/>
    <lineage>
        <taxon>Bacteria</taxon>
        <taxon>Pseudomonadati</taxon>
        <taxon>Pseudomonadota</taxon>
        <taxon>Alphaproteobacteria</taxon>
        <taxon>Acetobacterales</taxon>
        <taxon>Acetobacteraceae</taxon>
        <taxon>Novacetimonas</taxon>
    </lineage>
</organism>
<name>D5QBJ2_NOVHA</name>
<protein>
    <submittedName>
        <fullName evidence="1">Uncharacterized protein</fullName>
    </submittedName>
</protein>
<dbReference type="AlphaFoldDB" id="D5QBJ2"/>
<proteinExistence type="predicted"/>
<reference evidence="1 2" key="1">
    <citation type="journal article" date="2010" name="J. Bacteriol.">
        <title>Genome sequence of a cellulose-producing bacterium, Gluconacetobacter hansenii ATCC 23769.</title>
        <authorList>
            <person name="Iyer P.R."/>
            <person name="Geib S.M."/>
            <person name="Catchmark J."/>
            <person name="Kao T.H."/>
            <person name="Tien M."/>
        </authorList>
    </citation>
    <scope>NUCLEOTIDE SEQUENCE [LARGE SCALE GENOMIC DNA]</scope>
    <source>
        <strain evidence="1 2">ATCC 23769</strain>
    </source>
</reference>
<evidence type="ECO:0000313" key="1">
    <source>
        <dbReference type="EMBL" id="EFG85678.1"/>
    </source>
</evidence>
<accession>D5QBJ2</accession>
<gene>
    <name evidence="1" type="ORF">GXY_02431</name>
</gene>
<dbReference type="Proteomes" id="UP000006468">
    <property type="component" value="Chromosome"/>
</dbReference>
<dbReference type="HOGENOM" id="CLU_3201054_0_0_5"/>